<organism evidence="7 8">
    <name type="scientific">Paracoccus denitrificans</name>
    <dbReference type="NCBI Taxonomy" id="266"/>
    <lineage>
        <taxon>Bacteria</taxon>
        <taxon>Pseudomonadati</taxon>
        <taxon>Pseudomonadota</taxon>
        <taxon>Alphaproteobacteria</taxon>
        <taxon>Rhodobacterales</taxon>
        <taxon>Paracoccaceae</taxon>
        <taxon>Paracoccus</taxon>
    </lineage>
</organism>
<keyword evidence="3" id="KW-0813">Transport</keyword>
<reference evidence="7 8" key="1">
    <citation type="journal article" date="2017" name="Nat. Commun.">
        <title>In situ click chemistry generation of cyclooxygenase-2 inhibitors.</title>
        <authorList>
            <person name="Bhardwaj A."/>
            <person name="Kaur J."/>
            <person name="Wuest M."/>
            <person name="Wuest F."/>
        </authorList>
    </citation>
    <scope>NUCLEOTIDE SEQUENCE [LARGE SCALE GENOMIC DNA]</scope>
    <source>
        <strain evidence="7">S2_012_000_R3_94</strain>
    </source>
</reference>
<comment type="caution">
    <text evidence="7">The sequence shown here is derived from an EMBL/GenBank/DDBJ whole genome shotgun (WGS) entry which is preliminary data.</text>
</comment>
<feature type="signal peptide" evidence="6">
    <location>
        <begin position="1"/>
        <end position="23"/>
    </location>
</feature>
<name>A0A533IBE0_PARDE</name>
<evidence type="ECO:0000256" key="5">
    <source>
        <dbReference type="ARBA" id="ARBA00022764"/>
    </source>
</evidence>
<protein>
    <submittedName>
        <fullName evidence="7">C4-dicarboxylate ABC transporter</fullName>
    </submittedName>
</protein>
<dbReference type="PANTHER" id="PTHR33376">
    <property type="match status" value="1"/>
</dbReference>
<comment type="subcellular location">
    <subcellularLocation>
        <location evidence="1">Periplasm</location>
    </subcellularLocation>
</comment>
<evidence type="ECO:0000256" key="6">
    <source>
        <dbReference type="SAM" id="SignalP"/>
    </source>
</evidence>
<keyword evidence="5" id="KW-0574">Periplasm</keyword>
<evidence type="ECO:0000256" key="2">
    <source>
        <dbReference type="ARBA" id="ARBA00009023"/>
    </source>
</evidence>
<feature type="chain" id="PRO_5022179241" evidence="6">
    <location>
        <begin position="24"/>
        <end position="330"/>
    </location>
</feature>
<dbReference type="SUPFAM" id="SSF53850">
    <property type="entry name" value="Periplasmic binding protein-like II"/>
    <property type="match status" value="1"/>
</dbReference>
<dbReference type="GO" id="GO:0042597">
    <property type="term" value="C:periplasmic space"/>
    <property type="evidence" value="ECO:0007669"/>
    <property type="project" value="UniProtKB-SubCell"/>
</dbReference>
<dbReference type="NCBIfam" id="NF037995">
    <property type="entry name" value="TRAP_S1"/>
    <property type="match status" value="1"/>
</dbReference>
<comment type="similarity">
    <text evidence="2">Belongs to the bacterial solute-binding protein 7 family.</text>
</comment>
<dbReference type="Gene3D" id="3.40.190.170">
    <property type="entry name" value="Bacterial extracellular solute-binding protein, family 7"/>
    <property type="match status" value="1"/>
</dbReference>
<dbReference type="CDD" id="cd13680">
    <property type="entry name" value="PBP2_TRAP_SBP_like_4"/>
    <property type="match status" value="1"/>
</dbReference>
<accession>A0A533IBE0</accession>
<dbReference type="Pfam" id="PF03480">
    <property type="entry name" value="DctP"/>
    <property type="match status" value="1"/>
</dbReference>
<dbReference type="PANTHER" id="PTHR33376:SF7">
    <property type="entry name" value="C4-DICARBOXYLATE-BINDING PROTEIN DCTB"/>
    <property type="match status" value="1"/>
</dbReference>
<evidence type="ECO:0000256" key="1">
    <source>
        <dbReference type="ARBA" id="ARBA00004418"/>
    </source>
</evidence>
<dbReference type="InterPro" id="IPR018389">
    <property type="entry name" value="DctP_fam"/>
</dbReference>
<sequence>MKITTTVLAGAAATAMLASAAMAQDHVMRLSHQFPPTHHTAVRLAQFEQDVESATDGAVDVQIFGAAQLYKPNQHHAAVAAGEVESAVILNLQWGGTIPEMSVTLIPYLMTSPEAQKAFMGSEAAAILDQKMAEKGIQNIGWIVDTNDLIFTSAKGALTTPEDFKGVKIRGLTPLFDEGLSALGATPVTMPGSEVYQALQTGVIDAGVTGVAAAFSRKFYEVQDYGTATPMFLAFDNLVVNPAWWNDLPEDIRSAIQDAADKAVESSIITHEGIDPKAIEDLTGAGMQASALTDEQAAALRDVMQPAVREAFLAETGADGQTLLDLLAQD</sequence>
<dbReference type="Proteomes" id="UP000315344">
    <property type="component" value="Unassembled WGS sequence"/>
</dbReference>
<dbReference type="EMBL" id="VAFL01000005">
    <property type="protein sequence ID" value="TKW66938.1"/>
    <property type="molecule type" value="Genomic_DNA"/>
</dbReference>
<evidence type="ECO:0000256" key="3">
    <source>
        <dbReference type="ARBA" id="ARBA00022448"/>
    </source>
</evidence>
<evidence type="ECO:0000313" key="8">
    <source>
        <dbReference type="Proteomes" id="UP000315344"/>
    </source>
</evidence>
<proteinExistence type="inferred from homology"/>
<evidence type="ECO:0000256" key="4">
    <source>
        <dbReference type="ARBA" id="ARBA00022729"/>
    </source>
</evidence>
<keyword evidence="4 6" id="KW-0732">Signal</keyword>
<gene>
    <name evidence="7" type="ORF">DI616_07630</name>
</gene>
<evidence type="ECO:0000313" key="7">
    <source>
        <dbReference type="EMBL" id="TKW66938.1"/>
    </source>
</evidence>
<dbReference type="GO" id="GO:0055085">
    <property type="term" value="P:transmembrane transport"/>
    <property type="evidence" value="ECO:0007669"/>
    <property type="project" value="InterPro"/>
</dbReference>
<dbReference type="InterPro" id="IPR038404">
    <property type="entry name" value="TRAP_DctP_sf"/>
</dbReference>
<dbReference type="AlphaFoldDB" id="A0A533IBE0"/>